<protein>
    <submittedName>
        <fullName evidence="1">Uncharacterized protein</fullName>
    </submittedName>
</protein>
<reference evidence="1" key="1">
    <citation type="submission" date="2014-09" db="EMBL/GenBank/DDBJ databases">
        <authorList>
            <person name="Magalhaes I.L.F."/>
            <person name="Oliveira U."/>
            <person name="Santos F.R."/>
            <person name="Vidigal T.H.D.A."/>
            <person name="Brescovit A.D."/>
            <person name="Santos A.J."/>
        </authorList>
    </citation>
    <scope>NUCLEOTIDE SEQUENCE</scope>
    <source>
        <tissue evidence="1">Shoot tissue taken approximately 20 cm above the soil surface</tissue>
    </source>
</reference>
<evidence type="ECO:0000313" key="1">
    <source>
        <dbReference type="EMBL" id="JAD85782.1"/>
    </source>
</evidence>
<sequence>MLAPVRARA</sequence>
<dbReference type="EMBL" id="GBRH01212113">
    <property type="protein sequence ID" value="JAD85782.1"/>
    <property type="molecule type" value="Transcribed_RNA"/>
</dbReference>
<proteinExistence type="predicted"/>
<accession>A0A0A9DPS0</accession>
<reference evidence="1" key="2">
    <citation type="journal article" date="2015" name="Data Brief">
        <title>Shoot transcriptome of the giant reed, Arundo donax.</title>
        <authorList>
            <person name="Barrero R.A."/>
            <person name="Guerrero F.D."/>
            <person name="Moolhuijzen P."/>
            <person name="Goolsby J.A."/>
            <person name="Tidwell J."/>
            <person name="Bellgard S.E."/>
            <person name="Bellgard M.I."/>
        </authorList>
    </citation>
    <scope>NUCLEOTIDE SEQUENCE</scope>
    <source>
        <tissue evidence="1">Shoot tissue taken approximately 20 cm above the soil surface</tissue>
    </source>
</reference>
<organism evidence="1">
    <name type="scientific">Arundo donax</name>
    <name type="common">Giant reed</name>
    <name type="synonym">Donax arundinaceus</name>
    <dbReference type="NCBI Taxonomy" id="35708"/>
    <lineage>
        <taxon>Eukaryota</taxon>
        <taxon>Viridiplantae</taxon>
        <taxon>Streptophyta</taxon>
        <taxon>Embryophyta</taxon>
        <taxon>Tracheophyta</taxon>
        <taxon>Spermatophyta</taxon>
        <taxon>Magnoliopsida</taxon>
        <taxon>Liliopsida</taxon>
        <taxon>Poales</taxon>
        <taxon>Poaceae</taxon>
        <taxon>PACMAD clade</taxon>
        <taxon>Arundinoideae</taxon>
        <taxon>Arundineae</taxon>
        <taxon>Arundo</taxon>
    </lineage>
</organism>
<name>A0A0A9DPS0_ARUDO</name>